<evidence type="ECO:0000313" key="3">
    <source>
        <dbReference type="EMBL" id="OTG32403.1"/>
    </source>
</evidence>
<protein>
    <submittedName>
        <fullName evidence="2">LRAT-like domain, papain-like cysteine peptidase superfamily</fullName>
    </submittedName>
    <submittedName>
        <fullName evidence="3">Putative endopeptidase, NLPC/P60 domain, LRAT-like domain protein</fullName>
    </submittedName>
</protein>
<keyword evidence="4" id="KW-1185">Reference proteome</keyword>
<dbReference type="Gene3D" id="3.90.1720.10">
    <property type="entry name" value="endopeptidase domain like (from Nostoc punctiforme)"/>
    <property type="match status" value="1"/>
</dbReference>
<dbReference type="SUPFAM" id="SSF54001">
    <property type="entry name" value="Cysteine proteinases"/>
    <property type="match status" value="1"/>
</dbReference>
<feature type="domain" description="LRAT" evidence="1">
    <location>
        <begin position="19"/>
        <end position="166"/>
    </location>
</feature>
<dbReference type="InterPro" id="IPR007053">
    <property type="entry name" value="LRAT_dom"/>
</dbReference>
<evidence type="ECO:0000313" key="4">
    <source>
        <dbReference type="Proteomes" id="UP000215914"/>
    </source>
</evidence>
<dbReference type="AlphaFoldDB" id="A0A251VB05"/>
<reference evidence="2" key="3">
    <citation type="submission" date="2020-06" db="EMBL/GenBank/DDBJ databases">
        <title>Helianthus annuus Genome sequencing and assembly Release 2.</title>
        <authorList>
            <person name="Gouzy J."/>
            <person name="Langlade N."/>
            <person name="Munos S."/>
        </authorList>
    </citation>
    <scope>NUCLEOTIDE SEQUENCE</scope>
    <source>
        <tissue evidence="2">Leaves</tissue>
    </source>
</reference>
<dbReference type="Proteomes" id="UP000215914">
    <property type="component" value="Chromosome 3"/>
</dbReference>
<dbReference type="InParanoid" id="A0A251VB05"/>
<dbReference type="Gramene" id="mRNA:HanXRQr2_Chr03g0128471">
    <property type="protein sequence ID" value="mRNA:HanXRQr2_Chr03g0128471"/>
    <property type="gene ID" value="HanXRQr2_Chr03g0128471"/>
</dbReference>
<evidence type="ECO:0000313" key="2">
    <source>
        <dbReference type="EMBL" id="KAF5815912.1"/>
    </source>
</evidence>
<name>A0A251VB05_HELAN</name>
<dbReference type="Pfam" id="PF04970">
    <property type="entry name" value="LRAT"/>
    <property type="match status" value="1"/>
</dbReference>
<dbReference type="EMBL" id="MNCJ02000318">
    <property type="protein sequence ID" value="KAF5815912.1"/>
    <property type="molecule type" value="Genomic_DNA"/>
</dbReference>
<gene>
    <name evidence="3" type="ORF">HannXRQ_Chr03g0086261</name>
    <name evidence="2" type="ORF">HanXRQr2_Chr03g0128471</name>
</gene>
<reference evidence="2 4" key="1">
    <citation type="journal article" date="2017" name="Nature">
        <title>The sunflower genome provides insights into oil metabolism, flowering and Asterid evolution.</title>
        <authorList>
            <person name="Badouin H."/>
            <person name="Gouzy J."/>
            <person name="Grassa C.J."/>
            <person name="Murat F."/>
            <person name="Staton S.E."/>
            <person name="Cottret L."/>
            <person name="Lelandais-Briere C."/>
            <person name="Owens G.L."/>
            <person name="Carrere S."/>
            <person name="Mayjonade B."/>
            <person name="Legrand L."/>
            <person name="Gill N."/>
            <person name="Kane N.C."/>
            <person name="Bowers J.E."/>
            <person name="Hubner S."/>
            <person name="Bellec A."/>
            <person name="Berard A."/>
            <person name="Berges H."/>
            <person name="Blanchet N."/>
            <person name="Boniface M.C."/>
            <person name="Brunel D."/>
            <person name="Catrice O."/>
            <person name="Chaidir N."/>
            <person name="Claudel C."/>
            <person name="Donnadieu C."/>
            <person name="Faraut T."/>
            <person name="Fievet G."/>
            <person name="Helmstetter N."/>
            <person name="King M."/>
            <person name="Knapp S.J."/>
            <person name="Lai Z."/>
            <person name="Le Paslier M.C."/>
            <person name="Lippi Y."/>
            <person name="Lorenzon L."/>
            <person name="Mandel J.R."/>
            <person name="Marage G."/>
            <person name="Marchand G."/>
            <person name="Marquand E."/>
            <person name="Bret-Mestries E."/>
            <person name="Morien E."/>
            <person name="Nambeesan S."/>
            <person name="Nguyen T."/>
            <person name="Pegot-Espagnet P."/>
            <person name="Pouilly N."/>
            <person name="Raftis F."/>
            <person name="Sallet E."/>
            <person name="Schiex T."/>
            <person name="Thomas J."/>
            <person name="Vandecasteele C."/>
            <person name="Vares D."/>
            <person name="Vear F."/>
            <person name="Vautrin S."/>
            <person name="Crespi M."/>
            <person name="Mangin B."/>
            <person name="Burke J.M."/>
            <person name="Salse J."/>
            <person name="Munos S."/>
            <person name="Vincourt P."/>
            <person name="Rieseberg L.H."/>
            <person name="Langlade N.B."/>
        </authorList>
    </citation>
    <scope>NUCLEOTIDE SEQUENCE [LARGE SCALE GENOMIC DNA]</scope>
    <source>
        <strain evidence="4">cv. SF193</strain>
        <tissue evidence="2">Leaves</tissue>
    </source>
</reference>
<proteinExistence type="predicted"/>
<dbReference type="OMA" id="FGSYSHH"/>
<dbReference type="PROSITE" id="PS51934">
    <property type="entry name" value="LRAT"/>
    <property type="match status" value="1"/>
</dbReference>
<sequence>MDLFSQKVKRSDLEKGDHVYTWRKNIYTHHGIYIGEGKLIHLVNPKADGTLHFSATSRISSSGGTPCPTSNCGSEKVAGSGVRVSCIDCFKKKGKLYRFKYEASREFLVAKLRGGTCTTARSDPPEEVIHRATYLYENGYLEYDLMNNNCEDFALYCKTGLWSNDIGYQGRSSQANMVHPTKKEDRTENRMQRFATAIPRSCSKRENKDLGVQEDVVKVPVEELSSFLFALSFT</sequence>
<dbReference type="EMBL" id="CM007892">
    <property type="protein sequence ID" value="OTG32403.1"/>
    <property type="molecule type" value="Genomic_DNA"/>
</dbReference>
<evidence type="ECO:0000259" key="1">
    <source>
        <dbReference type="PROSITE" id="PS51934"/>
    </source>
</evidence>
<dbReference type="STRING" id="4232.A0A251VB05"/>
<dbReference type="PANTHER" id="PTHR46137:SF19">
    <property type="entry name" value="GB|AAF32477.1"/>
    <property type="match status" value="1"/>
</dbReference>
<organism evidence="3 4">
    <name type="scientific">Helianthus annuus</name>
    <name type="common">Common sunflower</name>
    <dbReference type="NCBI Taxonomy" id="4232"/>
    <lineage>
        <taxon>Eukaryota</taxon>
        <taxon>Viridiplantae</taxon>
        <taxon>Streptophyta</taxon>
        <taxon>Embryophyta</taxon>
        <taxon>Tracheophyta</taxon>
        <taxon>Spermatophyta</taxon>
        <taxon>Magnoliopsida</taxon>
        <taxon>eudicotyledons</taxon>
        <taxon>Gunneridae</taxon>
        <taxon>Pentapetalae</taxon>
        <taxon>asterids</taxon>
        <taxon>campanulids</taxon>
        <taxon>Asterales</taxon>
        <taxon>Asteraceae</taxon>
        <taxon>Asteroideae</taxon>
        <taxon>Heliantheae alliance</taxon>
        <taxon>Heliantheae</taxon>
        <taxon>Helianthus</taxon>
    </lineage>
</organism>
<dbReference type="OrthoDB" id="1621845at2759"/>
<dbReference type="InterPro" id="IPR038765">
    <property type="entry name" value="Papain-like_cys_pep_sf"/>
</dbReference>
<dbReference type="PANTHER" id="PTHR46137">
    <property type="entry name" value="OS05G0310600 PROTEIN"/>
    <property type="match status" value="1"/>
</dbReference>
<accession>A0A251VB05</accession>
<reference evidence="3" key="2">
    <citation type="submission" date="2017-02" db="EMBL/GenBank/DDBJ databases">
        <title>Sunflower complete genome.</title>
        <authorList>
            <person name="Langlade N."/>
            <person name="Munos S."/>
        </authorList>
    </citation>
    <scope>NUCLEOTIDE SEQUENCE [LARGE SCALE GENOMIC DNA]</scope>
    <source>
        <tissue evidence="3">Leaves</tissue>
    </source>
</reference>